<reference evidence="3 4" key="1">
    <citation type="submission" date="2018-09" db="EMBL/GenBank/DDBJ databases">
        <title>Genomic investigation of the strawberry pathogen Phytophthora fragariae indicates pathogenicity is determined by transcriptional variation in three key races.</title>
        <authorList>
            <person name="Adams T.M."/>
            <person name="Armitage A.D."/>
            <person name="Sobczyk M.K."/>
            <person name="Bates H.J."/>
            <person name="Dunwell J.M."/>
            <person name="Nellist C.F."/>
            <person name="Harrison R.J."/>
        </authorList>
    </citation>
    <scope>NUCLEOTIDE SEQUENCE [LARGE SCALE GENOMIC DNA]</scope>
    <source>
        <strain evidence="3 4">SCRP245</strain>
    </source>
</reference>
<dbReference type="GO" id="GO:0003676">
    <property type="term" value="F:nucleic acid binding"/>
    <property type="evidence" value="ECO:0007669"/>
    <property type="project" value="InterPro"/>
</dbReference>
<dbReference type="InterPro" id="IPR038717">
    <property type="entry name" value="Tc1-like_DDE_dom"/>
</dbReference>
<comment type="caution">
    <text evidence="3">The sequence shown here is derived from an EMBL/GenBank/DDBJ whole genome shotgun (WGS) entry which is preliminary data.</text>
</comment>
<evidence type="ECO:0000313" key="3">
    <source>
        <dbReference type="EMBL" id="KAE8968224.1"/>
    </source>
</evidence>
<feature type="domain" description="Tc1-like transposase DDE" evidence="2">
    <location>
        <begin position="278"/>
        <end position="419"/>
    </location>
</feature>
<evidence type="ECO:0000259" key="2">
    <source>
        <dbReference type="Pfam" id="PF13358"/>
    </source>
</evidence>
<dbReference type="EMBL" id="QXFW01003895">
    <property type="protein sequence ID" value="KAE8968224.1"/>
    <property type="molecule type" value="Genomic_DNA"/>
</dbReference>
<evidence type="ECO:0000313" key="4">
    <source>
        <dbReference type="Proteomes" id="UP000460718"/>
    </source>
</evidence>
<dbReference type="Proteomes" id="UP000460718">
    <property type="component" value="Unassembled WGS sequence"/>
</dbReference>
<keyword evidence="1" id="KW-0175">Coiled coil</keyword>
<organism evidence="3 4">
    <name type="scientific">Phytophthora fragariae</name>
    <dbReference type="NCBI Taxonomy" id="53985"/>
    <lineage>
        <taxon>Eukaryota</taxon>
        <taxon>Sar</taxon>
        <taxon>Stramenopiles</taxon>
        <taxon>Oomycota</taxon>
        <taxon>Peronosporomycetes</taxon>
        <taxon>Peronosporales</taxon>
        <taxon>Peronosporaceae</taxon>
        <taxon>Phytophthora</taxon>
    </lineage>
</organism>
<dbReference type="Pfam" id="PF13358">
    <property type="entry name" value="DDE_3"/>
    <property type="match status" value="1"/>
</dbReference>
<feature type="coiled-coil region" evidence="1">
    <location>
        <begin position="28"/>
        <end position="107"/>
    </location>
</feature>
<evidence type="ECO:0000256" key="1">
    <source>
        <dbReference type="SAM" id="Coils"/>
    </source>
</evidence>
<dbReference type="InterPro" id="IPR036397">
    <property type="entry name" value="RNaseH_sf"/>
</dbReference>
<proteinExistence type="predicted"/>
<gene>
    <name evidence="3" type="ORF">PF011_g27258</name>
</gene>
<protein>
    <recommendedName>
        <fullName evidence="2">Tc1-like transposase DDE domain-containing protein</fullName>
    </recommendedName>
</protein>
<dbReference type="AlphaFoldDB" id="A0A6A3HHL4"/>
<name>A0A6A3HHL4_9STRA</name>
<sequence>MAPGRPRTLPSSLPRLAPEVALDPDLAHVNLQSRQAILRERLKRKRQQRQEQVAEQHARQRSKRKIEELTMVYEKAQLDSEKTEKALERLERKRAQQKCELEQLRLAVEGGEHEATAPEESQLRRIAGYGKKKPRLSEADHAEIEELAGTMTQVEIAARIGAAQSTVSRHVQRKPVRSSKTGRKVKLTNEMLFAAARFQFLFNTTSLKRTCAFIELAFGVAVHPRTVSRRLKDQAGFRLGDFRRFPRDRNSERAIEDRYVYATTMPQKYGQNTLYEAVCFDEMKLSRCTKRKAWSIRGWIPTVPDEPYSANPEHLTLLYAASPSFGTLYFEIIEGSVTGESCLSFMKEMMATYMRKGLASRKRAFIMDNASIHHRDIVTDYLQGGVVAEKIGLEFLPVYSPFLNPLEEVFGLLKSRLWRARSDSPVTGESKSQLKRSLSEQVLRVTNDDVRQFYFHVEHFLKFSEDRTPVFTQQLYEPSHRGDDAGLCPMLPETLERLLDSYLPHRYAEFTPKAQPDVEESYGCKRLTMEMIEAIEARQYVGVASDSNTATDVSSVTEFNF</sequence>
<dbReference type="Gene3D" id="3.30.420.10">
    <property type="entry name" value="Ribonuclease H-like superfamily/Ribonuclease H"/>
    <property type="match status" value="1"/>
</dbReference>
<accession>A0A6A3HHL4</accession>